<keyword evidence="1" id="KW-0238">DNA-binding</keyword>
<dbReference type="RefSeq" id="WP_087734555.1">
    <property type="nucleotide sequence ID" value="NZ_CYGY02000024.1"/>
</dbReference>
<name>A0A1N7RZW7_9BURK</name>
<protein>
    <recommendedName>
        <fullName evidence="4">Core-binding (CB) domain-containing protein</fullName>
    </recommendedName>
</protein>
<evidence type="ECO:0008006" key="4">
    <source>
        <dbReference type="Google" id="ProtNLM"/>
    </source>
</evidence>
<evidence type="ECO:0000256" key="1">
    <source>
        <dbReference type="ARBA" id="ARBA00023125"/>
    </source>
</evidence>
<reference evidence="2" key="1">
    <citation type="submission" date="2016-12" db="EMBL/GenBank/DDBJ databases">
        <authorList>
            <person name="Moulin L."/>
        </authorList>
    </citation>
    <scope>NUCLEOTIDE SEQUENCE [LARGE SCALE GENOMIC DNA]</scope>
    <source>
        <strain evidence="2">STM 7183</strain>
    </source>
</reference>
<comment type="caution">
    <text evidence="2">The sequence shown here is derived from an EMBL/GenBank/DDBJ whole genome shotgun (WGS) entry which is preliminary data.</text>
</comment>
<evidence type="ECO:0000313" key="2">
    <source>
        <dbReference type="EMBL" id="SIT40614.1"/>
    </source>
</evidence>
<dbReference type="Proteomes" id="UP000195569">
    <property type="component" value="Unassembled WGS sequence"/>
</dbReference>
<keyword evidence="3" id="KW-1185">Reference proteome</keyword>
<dbReference type="OrthoDB" id="6092950at2"/>
<dbReference type="GO" id="GO:0003677">
    <property type="term" value="F:DNA binding"/>
    <property type="evidence" value="ECO:0007669"/>
    <property type="project" value="UniProtKB-KW"/>
</dbReference>
<organism evidence="2 3">
    <name type="scientific">Paraburkholderia piptadeniae</name>
    <dbReference type="NCBI Taxonomy" id="1701573"/>
    <lineage>
        <taxon>Bacteria</taxon>
        <taxon>Pseudomonadati</taxon>
        <taxon>Pseudomonadota</taxon>
        <taxon>Betaproteobacteria</taxon>
        <taxon>Burkholderiales</taxon>
        <taxon>Burkholderiaceae</taxon>
        <taxon>Paraburkholderia</taxon>
    </lineage>
</organism>
<gene>
    <name evidence="2" type="ORF">BN2476_240263</name>
</gene>
<dbReference type="AlphaFoldDB" id="A0A1N7RZW7"/>
<proteinExistence type="predicted"/>
<accession>A0A1N7RZW7</accession>
<dbReference type="Gene3D" id="1.10.150.130">
    <property type="match status" value="1"/>
</dbReference>
<sequence length="470" mass="52125">MARTKCYQVSAARKEQLCLAEASVEAVAHSAKADGARIDIGALLGPGARFTNSVRNIDYSGWLNRGIDPWVWSALGSFRSLLCSGAREISSVVSYAYAFQHFLTFLTEGQNTPRVATPADLAPSDVDAFVEWIRLRAQQGGLDPETTRSRFKAVKSVLQEMFAQGYIAGESTRFFKSKTFPRGTGESRCTGLSDAEQGRLATAIKTDLVAVHHGRLSLNQGQVQALRLLLVAHRQGSNVTPLLEMRRDAMGPGLLPGTIRICTAKFRSRHRRSSHRRSSVGRAESVKSELRTDPMGLASDELVFGLAEGAVIQQAISLTEDLVSEAPIAYKNRVWLYRTPKQQKGIVTCLTRQTMLEAIWALVDRHGLTGDDGRPMRLNLSRLRKAYFDRALRYADGNLAKTANLMGNTPRVAAFNYPSMNEARKVDAAVFMNEDYLDLMRDAGGTSDTQRWLRKFGQFIEWKSWGVSRS</sequence>
<dbReference type="InterPro" id="IPR010998">
    <property type="entry name" value="Integrase_recombinase_N"/>
</dbReference>
<dbReference type="EMBL" id="CYGY02000024">
    <property type="protein sequence ID" value="SIT40614.1"/>
    <property type="molecule type" value="Genomic_DNA"/>
</dbReference>
<evidence type="ECO:0000313" key="3">
    <source>
        <dbReference type="Proteomes" id="UP000195569"/>
    </source>
</evidence>